<dbReference type="Proteomes" id="UP000828390">
    <property type="component" value="Unassembled WGS sequence"/>
</dbReference>
<proteinExistence type="predicted"/>
<gene>
    <name evidence="2" type="ORF">DPMN_078947</name>
</gene>
<sequence length="215" mass="23859">MLKQKGSDDLAVNTIHDTPMLTQKGSNDLAVNTEHNTSMLTQKGSNDLAVNTDHNTSMLTQKGSYDLVVNTEHNTSLLTQKGSYDFAVNSEHDTSMLTQKGSYDLDHSEPKRPRIDLMQEKALKNNSSFVVWSTISARSACHLSFLSTVNFTSKHDKQNQHEDVLRQTTKPPINISSHAGYINTSNSRALRQDLLHLCLWPSPSSSSSSSNKNNN</sequence>
<accession>A0A9D3YS55</accession>
<evidence type="ECO:0000256" key="1">
    <source>
        <dbReference type="SAM" id="MobiDB-lite"/>
    </source>
</evidence>
<comment type="caution">
    <text evidence="2">The sequence shown here is derived from an EMBL/GenBank/DDBJ whole genome shotgun (WGS) entry which is preliminary data.</text>
</comment>
<name>A0A9D3YS55_DREPO</name>
<reference evidence="2" key="1">
    <citation type="journal article" date="2019" name="bioRxiv">
        <title>The Genome of the Zebra Mussel, Dreissena polymorpha: A Resource for Invasive Species Research.</title>
        <authorList>
            <person name="McCartney M.A."/>
            <person name="Auch B."/>
            <person name="Kono T."/>
            <person name="Mallez S."/>
            <person name="Zhang Y."/>
            <person name="Obille A."/>
            <person name="Becker A."/>
            <person name="Abrahante J.E."/>
            <person name="Garbe J."/>
            <person name="Badalamenti J.P."/>
            <person name="Herman A."/>
            <person name="Mangelson H."/>
            <person name="Liachko I."/>
            <person name="Sullivan S."/>
            <person name="Sone E.D."/>
            <person name="Koren S."/>
            <person name="Silverstein K.A.T."/>
            <person name="Beckman K.B."/>
            <person name="Gohl D.M."/>
        </authorList>
    </citation>
    <scope>NUCLEOTIDE SEQUENCE</scope>
    <source>
        <strain evidence="2">Duluth1</strain>
        <tissue evidence="2">Whole animal</tissue>
    </source>
</reference>
<protein>
    <submittedName>
        <fullName evidence="2">Uncharacterized protein</fullName>
    </submittedName>
</protein>
<evidence type="ECO:0000313" key="2">
    <source>
        <dbReference type="EMBL" id="KAH3703895.1"/>
    </source>
</evidence>
<dbReference type="AlphaFoldDB" id="A0A9D3YS55"/>
<feature type="region of interest" description="Disordered" evidence="1">
    <location>
        <begin position="1"/>
        <end position="25"/>
    </location>
</feature>
<evidence type="ECO:0000313" key="3">
    <source>
        <dbReference type="Proteomes" id="UP000828390"/>
    </source>
</evidence>
<keyword evidence="3" id="KW-1185">Reference proteome</keyword>
<organism evidence="2 3">
    <name type="scientific">Dreissena polymorpha</name>
    <name type="common">Zebra mussel</name>
    <name type="synonym">Mytilus polymorpha</name>
    <dbReference type="NCBI Taxonomy" id="45954"/>
    <lineage>
        <taxon>Eukaryota</taxon>
        <taxon>Metazoa</taxon>
        <taxon>Spiralia</taxon>
        <taxon>Lophotrochozoa</taxon>
        <taxon>Mollusca</taxon>
        <taxon>Bivalvia</taxon>
        <taxon>Autobranchia</taxon>
        <taxon>Heteroconchia</taxon>
        <taxon>Euheterodonta</taxon>
        <taxon>Imparidentia</taxon>
        <taxon>Neoheterodontei</taxon>
        <taxon>Myida</taxon>
        <taxon>Dreissenoidea</taxon>
        <taxon>Dreissenidae</taxon>
        <taxon>Dreissena</taxon>
    </lineage>
</organism>
<dbReference type="EMBL" id="JAIWYP010000015">
    <property type="protein sequence ID" value="KAH3703895.1"/>
    <property type="molecule type" value="Genomic_DNA"/>
</dbReference>
<reference evidence="2" key="2">
    <citation type="submission" date="2020-11" db="EMBL/GenBank/DDBJ databases">
        <authorList>
            <person name="McCartney M.A."/>
            <person name="Auch B."/>
            <person name="Kono T."/>
            <person name="Mallez S."/>
            <person name="Becker A."/>
            <person name="Gohl D.M."/>
            <person name="Silverstein K.A.T."/>
            <person name="Koren S."/>
            <person name="Bechman K.B."/>
            <person name="Herman A."/>
            <person name="Abrahante J.E."/>
            <person name="Garbe J."/>
        </authorList>
    </citation>
    <scope>NUCLEOTIDE SEQUENCE</scope>
    <source>
        <strain evidence="2">Duluth1</strain>
        <tissue evidence="2">Whole animal</tissue>
    </source>
</reference>